<dbReference type="SUPFAM" id="SSF49899">
    <property type="entry name" value="Concanavalin A-like lectins/glucanases"/>
    <property type="match status" value="1"/>
</dbReference>
<evidence type="ECO:0000256" key="1">
    <source>
        <dbReference type="ARBA" id="ARBA00022574"/>
    </source>
</evidence>
<name>A0AAV9IAB2_9RHOD</name>
<feature type="compositionally biased region" description="Polar residues" evidence="4">
    <location>
        <begin position="2867"/>
        <end position="2884"/>
    </location>
</feature>
<feature type="region of interest" description="Disordered" evidence="4">
    <location>
        <begin position="2867"/>
        <end position="2895"/>
    </location>
</feature>
<feature type="domain" description="BEACH-type PH" evidence="6">
    <location>
        <begin position="2339"/>
        <end position="2456"/>
    </location>
</feature>
<reference evidence="7 8" key="1">
    <citation type="submission" date="2022-07" db="EMBL/GenBank/DDBJ databases">
        <title>Genome-wide signatures of adaptation to extreme environments.</title>
        <authorList>
            <person name="Cho C.H."/>
            <person name="Yoon H.S."/>
        </authorList>
    </citation>
    <scope>NUCLEOTIDE SEQUENCE [LARGE SCALE GENOMIC DNA]</scope>
    <source>
        <strain evidence="7 8">108.79 E11</strain>
    </source>
</reference>
<evidence type="ECO:0000313" key="7">
    <source>
        <dbReference type="EMBL" id="KAK4524298.1"/>
    </source>
</evidence>
<evidence type="ECO:0000313" key="8">
    <source>
        <dbReference type="Proteomes" id="UP001300502"/>
    </source>
</evidence>
<dbReference type="InterPro" id="IPR036322">
    <property type="entry name" value="WD40_repeat_dom_sf"/>
</dbReference>
<dbReference type="InterPro" id="IPR013320">
    <property type="entry name" value="ConA-like_dom_sf"/>
</dbReference>
<dbReference type="SMART" id="SM00320">
    <property type="entry name" value="WD40"/>
    <property type="match status" value="3"/>
</dbReference>
<dbReference type="PROSITE" id="PS51783">
    <property type="entry name" value="PH_BEACH"/>
    <property type="match status" value="1"/>
</dbReference>
<dbReference type="SUPFAM" id="SSF81837">
    <property type="entry name" value="BEACH domain"/>
    <property type="match status" value="1"/>
</dbReference>
<accession>A0AAV9IAB2</accession>
<dbReference type="InterPro" id="IPR016024">
    <property type="entry name" value="ARM-type_fold"/>
</dbReference>
<evidence type="ECO:0000256" key="2">
    <source>
        <dbReference type="ARBA" id="ARBA00022737"/>
    </source>
</evidence>
<dbReference type="SUPFAM" id="SSF48371">
    <property type="entry name" value="ARM repeat"/>
    <property type="match status" value="1"/>
</dbReference>
<dbReference type="GO" id="GO:0016020">
    <property type="term" value="C:membrane"/>
    <property type="evidence" value="ECO:0007669"/>
    <property type="project" value="TreeGrafter"/>
</dbReference>
<dbReference type="InterPro" id="IPR000409">
    <property type="entry name" value="BEACH_dom"/>
</dbReference>
<evidence type="ECO:0000259" key="5">
    <source>
        <dbReference type="PROSITE" id="PS50197"/>
    </source>
</evidence>
<dbReference type="SUPFAM" id="SSF50729">
    <property type="entry name" value="PH domain-like"/>
    <property type="match status" value="1"/>
</dbReference>
<dbReference type="InterPro" id="IPR001680">
    <property type="entry name" value="WD40_rpt"/>
</dbReference>
<dbReference type="InterPro" id="IPR046851">
    <property type="entry name" value="NBCH_WD40"/>
</dbReference>
<dbReference type="FunFam" id="1.10.1540.10:FF:000001">
    <property type="entry name" value="neurobeachin isoform X1"/>
    <property type="match status" value="1"/>
</dbReference>
<dbReference type="Pfam" id="PF20426">
    <property type="entry name" value="NBCH_WD40"/>
    <property type="match status" value="1"/>
</dbReference>
<dbReference type="SUPFAM" id="SSF50978">
    <property type="entry name" value="WD40 repeat-like"/>
    <property type="match status" value="1"/>
</dbReference>
<dbReference type="Gene3D" id="2.30.29.30">
    <property type="entry name" value="Pleckstrin-homology domain (PH domain)/Phosphotyrosine-binding domain (PTB)"/>
    <property type="match status" value="1"/>
</dbReference>
<dbReference type="Pfam" id="PF02138">
    <property type="entry name" value="Beach"/>
    <property type="match status" value="1"/>
</dbReference>
<feature type="domain" description="BEACH" evidence="5">
    <location>
        <begin position="2492"/>
        <end position="2790"/>
    </location>
</feature>
<evidence type="ECO:0000256" key="3">
    <source>
        <dbReference type="PROSITE-ProRule" id="PRU00221"/>
    </source>
</evidence>
<dbReference type="GO" id="GO:0019901">
    <property type="term" value="F:protein kinase binding"/>
    <property type="evidence" value="ECO:0007669"/>
    <property type="project" value="TreeGrafter"/>
</dbReference>
<evidence type="ECO:0000256" key="4">
    <source>
        <dbReference type="SAM" id="MobiDB-lite"/>
    </source>
</evidence>
<dbReference type="PANTHER" id="PTHR13743">
    <property type="entry name" value="BEIGE/BEACH-RELATED"/>
    <property type="match status" value="1"/>
</dbReference>
<dbReference type="CDD" id="cd06071">
    <property type="entry name" value="Beach"/>
    <property type="match status" value="1"/>
</dbReference>
<dbReference type="Gene3D" id="1.10.1540.10">
    <property type="entry name" value="BEACH domain"/>
    <property type="match status" value="1"/>
</dbReference>
<dbReference type="InterPro" id="IPR019775">
    <property type="entry name" value="WD40_repeat_CS"/>
</dbReference>
<comment type="caution">
    <text evidence="7">The sequence shown here is derived from an EMBL/GenBank/DDBJ whole genome shotgun (WGS) entry which is preliminary data.</text>
</comment>
<dbReference type="InterPro" id="IPR011993">
    <property type="entry name" value="PH-like_dom_sf"/>
</dbReference>
<evidence type="ECO:0000259" key="6">
    <source>
        <dbReference type="PROSITE" id="PS51783"/>
    </source>
</evidence>
<dbReference type="EMBL" id="JANCYU010000022">
    <property type="protein sequence ID" value="KAK4524298.1"/>
    <property type="molecule type" value="Genomic_DNA"/>
</dbReference>
<dbReference type="PROSITE" id="PS50082">
    <property type="entry name" value="WD_REPEATS_2"/>
    <property type="match status" value="1"/>
</dbReference>
<feature type="region of interest" description="Disordered" evidence="4">
    <location>
        <begin position="2272"/>
        <end position="2323"/>
    </location>
</feature>
<dbReference type="PANTHER" id="PTHR13743:SF112">
    <property type="entry name" value="BEACH DOMAIN-CONTAINING PROTEIN"/>
    <property type="match status" value="1"/>
</dbReference>
<dbReference type="Gene3D" id="2.130.10.10">
    <property type="entry name" value="YVTN repeat-like/Quinoprotein amine dehydrogenase"/>
    <property type="match status" value="1"/>
</dbReference>
<feature type="repeat" description="WD" evidence="3">
    <location>
        <begin position="2949"/>
        <end position="2982"/>
    </location>
</feature>
<organism evidence="7 8">
    <name type="scientific">Galdieria yellowstonensis</name>
    <dbReference type="NCBI Taxonomy" id="3028027"/>
    <lineage>
        <taxon>Eukaryota</taxon>
        <taxon>Rhodophyta</taxon>
        <taxon>Bangiophyceae</taxon>
        <taxon>Galdieriales</taxon>
        <taxon>Galdieriaceae</taxon>
        <taxon>Galdieria</taxon>
    </lineage>
</organism>
<dbReference type="SMART" id="SM01026">
    <property type="entry name" value="Beach"/>
    <property type="match status" value="1"/>
</dbReference>
<dbReference type="InterPro" id="IPR023362">
    <property type="entry name" value="PH-BEACH_dom"/>
</dbReference>
<dbReference type="GO" id="GO:0008104">
    <property type="term" value="P:intracellular protein localization"/>
    <property type="evidence" value="ECO:0007669"/>
    <property type="project" value="TreeGrafter"/>
</dbReference>
<dbReference type="InterPro" id="IPR036372">
    <property type="entry name" value="BEACH_dom_sf"/>
</dbReference>
<protein>
    <submittedName>
        <fullName evidence="7">Uncharacterized protein</fullName>
    </submittedName>
</protein>
<gene>
    <name evidence="7" type="ORF">GAYE_SCF02G2197</name>
</gene>
<dbReference type="InterPro" id="IPR015943">
    <property type="entry name" value="WD40/YVTN_repeat-like_dom_sf"/>
</dbReference>
<dbReference type="PROSITE" id="PS00678">
    <property type="entry name" value="WD_REPEATS_1"/>
    <property type="match status" value="1"/>
</dbReference>
<proteinExistence type="predicted"/>
<sequence length="3229" mass="366200">MAQDIKDASRLAKKVLDCACGKESLTQEEAAYLKKLDENDETIVDELFIRSLLEALLKLEKFKVSKKRHENASKGPQKLTVQQRELFELFIAHENCVRECGEHLKTAALSTETVEYEANESKSNNAGDLQSSCSDLRVSLLKIARYCSEHYLDSSLGESWLEKCFFKVLELEKAWLEIFLLHADYFSRWISECGVPIIVSKLCQRKSPQEELCYGDGGDMSVLLLLLTKFVSRHGTSSQKSFIFSVVERSIRRQLSHLLAKCAVDDKSFFISLVRIIFAVRTVSHLIMALEVLEKAETAYTLLFHFFDSLSSIDNGLVISEDFISLEVMWLRELNEMAAKKSSLVELSHAIAPLGEQRRFSVITYNVLSQYKVLLAYICQNTNVSTNIIKDLIDELVLFIGVCYLTDENCLNQMTRHPGGVKYVFVEMYSATLQEWKDLDVSSQSSCALLDLLDCLCISVIKFLKETFVSSRWIVRDVHFTATAAIISGYLRVLNETSSLRDERINWIALRHKCMILQVFEFIGRQEISRLFSKENLLEEIFLGNFTSELDEQLKFLDTFRSFLRDCIASSSDDYCHSVLELLLRTLISAKIVMGDDCVILDESSDRLITNVDFLDGALDIYISALTVCSSSVHEKLVQVENIYVVSNGILHLEEEKSVLVDCSHRERIASLSRKLLVVLKIFFSNEMAPFTSLYSDRIWKIFIRFLEKEETGDLGKDLLRRIFLAADERENSFVRSKDFTLLETRKHCLLLFQALLERLEQLCFQQSLNVDERSRVLQKYLSLFSILVTESKLLLQKMFRKTRGFDVVKYIFANGDSSLLRIIGIDLLKLLSQLIRNDSKAELQFRSLFTADFLVQTLHSCYPEGISAEIVAALLEMVMGNSVLARYGYEDADGAISFVVESNILSSRERLAFGHRIASSCSQVLYVLFKLIDSTSVEIQVALCNFLYAITHEDSLNASVVDASGVTQIIIDCLFETPVDSVYWSNSHLRNAYLSCLCAIIRRVVTPPTLSRLFAVTYLLHSSDLSLHYKLMVSDAQVTIFRNLCDSFEICKKWPRWFFDFSGNHSGLVSILSGVDLTRRKDSLWLTFWFQREPLYRESSVFQLYSSNDIAIEMFLNELGIICWRMHESQTVLDTFHNTDIEVPPNAWVFFCIRFQRVSSGKQTIIDIYLDGKHSSSGNLSKNVDRIAAIGFGCSFVWMDNTKVIHRTTSCLKGQFGAIYCYQGTLSEQTISTLHQLGPSFDSDLLEASLSDSAKELEELSNLSVLFLYAPRCCGDSRICPNSSSTVVGTRKLLTARLIGSSGDSRVCSVNNIVDSLHCIGGSKMVLELLFALDNVNTSIVEEGEMKGNIIFPDSKSLNELACYCLNIISSIMHYDKLCETEFMFTSIFEYLGAWFYDTGLVFSSKELVAAIFRLLEVCCTGNSLVSLFTEHCLSNEFLWNKMTQEVAIYFWETMCSLMNNSLFDVHNLLGIIANFDVDSAVFVSQESRDMKLFRPLVDYIFYGFQLLVTESERLASGDEVLVIGGTSKKFGVSDFDQIERSYSRALIENLMKSVCFRLMAENEPEQLEKLDYLIRWLSSFSDSLSASDRTRCFSLLIQQNVIDVLLKSLSSFSQLSLVYLSMGQLFDLFESNCEDFVQWMTSQFVLSEVCGNMEKDEWKLCIVGGLCLFTARILHLRGAETDLFVLLEYLTSSECLSVTWSLHLTNEKLRTGLLPLIFIILLKETDLIRRASMVQALTALLEEKKVLTKAFLRFNLWSFWIIKLFQVEDSSMCNKEEPFRSCIASCKKLVALFFKQIIEDHGMSLATIYYVEDLVFAAWSCLDVHFAIQVLMWFLQSVKDIAVPLLLSRGLFGMNVGSKSSQSLETSEGLAMLFLFTELICHIDKEQNQEETGREDFKSQLYENCVEIIFLLGLLNTSPASFSGETKQGSSDFEISGGYIFPKSVMSELFRKFDNDRSFVGESSSPKSFKLDEQTFIEPICKAGFVRISLLFIMELIVEKRKRNDDPSYYESLVASIGEFHGGLRVDKIWRHYVEQYLTGLLYDSIASQSLTTEGRKNWQSEVEVLLGNLSKKWKQTTSTVGRKSFGFLRPMRSKSFHKGGDQSSSAGNEVITSLMKKEQEWKETGCACMFSALMNWKSRNNYSMHLLERISSELSSKVCMKPEEQEVVSSDGVKREAKVRLKASDWRKIVFGFRKQLNYQKMLKNSTSIHWSLAGIMDTLQRRWLLKPAGNTDTQRMKLNESANQLSSPSKVATSEIMTASHEEVESSVAQEQLKKESTNITGPHLSLPVEDPSTLQSEEKNYDWSVESPEPASASSSASTPLLSNVELLAARTAASASDVQWSGTCIWVHYLEAIPGRLELRERSIRFLESPFNEESEKVLSPGYFVRTPSTEEDVISIQELNFPLEDVQHLEFRRFLLQHKAFEIFLRGNKSYFFAFQTSRACKTCLKLLSKLLDLPYNRPAPSHNTGGPRSVYAGGAFRFPRCILDWKTVQSLVADACARWKRRQLSNFEYLCILNRLAGRSNNDLCQYPIFPWILADYSTPELDLTDPKTFRDLSKPIGCQPSSNSSDRDERERLFRERFETWADQSIPPFHYGSHYSSAASTLHYLVRVEPFTTLSLQLQGGLFDHPDRMFYSVHGAWNSVTQSMQDVKELIPEFFYFPEIFRNRNGINFGQTQDGHSINDVILPNWANNSPEHFVRVHREALESEYVSLNLHRWIDLIFGFRQRGPAAVEACNVFFYLTYEGAVDLESIQDMELRESMETQIAHFGQTPPQLLQDSSHPQRDHSGVAFQPSYWTPEGLSTALEFSVAIGTDDSIIQICQAGERILSITKKQQVFRHKWMPLPDLQGSPFTLETETKNISETGGVSTQESNVEARSTTTTKASSRGGEEIVGGTFTASTLSRLYSLYALTYDGKVIISAGHWDWSIRCCFTAEAHKPIQYLKRHRDVVTCLVIGSDGRTLVTGSKDTTIFVWEIVWGDPERGKEQFQGGKMERSSSKGESKLGALLKGQGNVSRKRKTRVVEERPKLVLYEHEYPLVCVAVNTEVGVIASNDAGNCLMIHNASNGHLLRILDFSKDIMIDSVTITCRNEVIMISSREASCTLYTGNGVFLKKQKFCSRENQAQSTPTITSYTTTVDGRLLFVADELSGVGVYSTWDLHLLHRYQPCPSSPVSALCLTAEESILLAGLADGRILAYAVDRYALLQMSSLFGVQGASNPFYGC</sequence>
<dbReference type="InterPro" id="IPR050865">
    <property type="entry name" value="BEACH_Domain"/>
</dbReference>
<dbReference type="Pfam" id="PF14844">
    <property type="entry name" value="PH_BEACH"/>
    <property type="match status" value="1"/>
</dbReference>
<dbReference type="PROSITE" id="PS50197">
    <property type="entry name" value="BEACH"/>
    <property type="match status" value="1"/>
</dbReference>
<dbReference type="GO" id="GO:0005829">
    <property type="term" value="C:cytosol"/>
    <property type="evidence" value="ECO:0007669"/>
    <property type="project" value="TreeGrafter"/>
</dbReference>
<dbReference type="Proteomes" id="UP001300502">
    <property type="component" value="Unassembled WGS sequence"/>
</dbReference>
<feature type="compositionally biased region" description="Low complexity" evidence="4">
    <location>
        <begin position="2309"/>
        <end position="2323"/>
    </location>
</feature>
<dbReference type="PROSITE" id="PS50294">
    <property type="entry name" value="WD_REPEATS_REGION"/>
    <property type="match status" value="1"/>
</dbReference>
<keyword evidence="1 3" id="KW-0853">WD repeat</keyword>
<keyword evidence="8" id="KW-1185">Reference proteome</keyword>
<keyword evidence="2" id="KW-0677">Repeat</keyword>